<dbReference type="Proteomes" id="UP001176961">
    <property type="component" value="Unassembled WGS sequence"/>
</dbReference>
<keyword evidence="3" id="KW-1185">Reference proteome</keyword>
<proteinExistence type="predicted"/>
<keyword evidence="1" id="KW-1133">Transmembrane helix</keyword>
<dbReference type="EMBL" id="CATQJL010000316">
    <property type="protein sequence ID" value="CAJ0606126.1"/>
    <property type="molecule type" value="Genomic_DNA"/>
</dbReference>
<accession>A0AA36MBN4</accession>
<organism evidence="2 3">
    <name type="scientific">Cylicocyclus nassatus</name>
    <name type="common">Nematode worm</name>
    <dbReference type="NCBI Taxonomy" id="53992"/>
    <lineage>
        <taxon>Eukaryota</taxon>
        <taxon>Metazoa</taxon>
        <taxon>Ecdysozoa</taxon>
        <taxon>Nematoda</taxon>
        <taxon>Chromadorea</taxon>
        <taxon>Rhabditida</taxon>
        <taxon>Rhabditina</taxon>
        <taxon>Rhabditomorpha</taxon>
        <taxon>Strongyloidea</taxon>
        <taxon>Strongylidae</taxon>
        <taxon>Cylicocyclus</taxon>
    </lineage>
</organism>
<keyword evidence="1" id="KW-0812">Transmembrane</keyword>
<name>A0AA36MBN4_CYLNA</name>
<evidence type="ECO:0000313" key="3">
    <source>
        <dbReference type="Proteomes" id="UP001176961"/>
    </source>
</evidence>
<evidence type="ECO:0000313" key="2">
    <source>
        <dbReference type="EMBL" id="CAJ0606126.1"/>
    </source>
</evidence>
<sequence length="114" mass="13210">MIRSKFPRRTREKVGEMKKKEVIDKLQVVEDADPTAYAIYNSDSTVRQTSSSPRSPSLLLKVIENQLSVAGSRMLWRTMFMAMLICFVHSWGSYISGYTLSIHFPNYTRRMKRG</sequence>
<reference evidence="2" key="1">
    <citation type="submission" date="2023-07" db="EMBL/GenBank/DDBJ databases">
        <authorList>
            <consortium name="CYATHOMIX"/>
        </authorList>
    </citation>
    <scope>NUCLEOTIDE SEQUENCE</scope>
    <source>
        <strain evidence="2">N/A</strain>
    </source>
</reference>
<dbReference type="AlphaFoldDB" id="A0AA36MBN4"/>
<evidence type="ECO:0000256" key="1">
    <source>
        <dbReference type="SAM" id="Phobius"/>
    </source>
</evidence>
<comment type="caution">
    <text evidence="2">The sequence shown here is derived from an EMBL/GenBank/DDBJ whole genome shotgun (WGS) entry which is preliminary data.</text>
</comment>
<protein>
    <submittedName>
        <fullName evidence="2">Uncharacterized protein</fullName>
    </submittedName>
</protein>
<keyword evidence="1" id="KW-0472">Membrane</keyword>
<feature type="transmembrane region" description="Helical" evidence="1">
    <location>
        <begin position="80"/>
        <end position="104"/>
    </location>
</feature>
<gene>
    <name evidence="2" type="ORF">CYNAS_LOCUS18109</name>
</gene>